<evidence type="ECO:0000313" key="3">
    <source>
        <dbReference type="Proteomes" id="UP000585474"/>
    </source>
</evidence>
<accession>A0A7J0EXV2</accession>
<dbReference type="Proteomes" id="UP000585474">
    <property type="component" value="Unassembled WGS sequence"/>
</dbReference>
<dbReference type="EMBL" id="BJWL01000007">
    <property type="protein sequence ID" value="GFY91026.1"/>
    <property type="molecule type" value="Genomic_DNA"/>
</dbReference>
<sequence length="200" mass="22313">MIIPPSLLNSISSRMLVAPYHTIPVFGIVSTELQGQGPPSLDMELNRAQLLARDDAALNKFWIDHNIPKGIQIECPRPNEDVNLVEGHRNCTLVHIWEIHKVGLRFPISPLLKEMKLPFSVEDLMHIYIVVRPRKEPSTPFFGRIPKPTRLGEGEEAQANEATEHEGEAAVEEVRKVAAEAVEPVTEVGEAEAQDPLNKP</sequence>
<feature type="region of interest" description="Disordered" evidence="1">
    <location>
        <begin position="140"/>
        <end position="170"/>
    </location>
</feature>
<evidence type="ECO:0000256" key="1">
    <source>
        <dbReference type="SAM" id="MobiDB-lite"/>
    </source>
</evidence>
<name>A0A7J0EXV2_9ERIC</name>
<gene>
    <name evidence="2" type="ORF">Acr_07g0012220</name>
</gene>
<keyword evidence="3" id="KW-1185">Reference proteome</keyword>
<evidence type="ECO:0000313" key="2">
    <source>
        <dbReference type="EMBL" id="GFY91026.1"/>
    </source>
</evidence>
<reference evidence="2 3" key="1">
    <citation type="submission" date="2019-07" db="EMBL/GenBank/DDBJ databases">
        <title>De Novo Assembly of kiwifruit Actinidia rufa.</title>
        <authorList>
            <person name="Sugita-Konishi S."/>
            <person name="Sato K."/>
            <person name="Mori E."/>
            <person name="Abe Y."/>
            <person name="Kisaki G."/>
            <person name="Hamano K."/>
            <person name="Suezawa K."/>
            <person name="Otani M."/>
            <person name="Fukuda T."/>
            <person name="Manabe T."/>
            <person name="Gomi K."/>
            <person name="Tabuchi M."/>
            <person name="Akimitsu K."/>
            <person name="Kataoka I."/>
        </authorList>
    </citation>
    <scope>NUCLEOTIDE SEQUENCE [LARGE SCALE GENOMIC DNA]</scope>
    <source>
        <strain evidence="3">cv. Fuchu</strain>
    </source>
</reference>
<comment type="caution">
    <text evidence="2">The sequence shown here is derived from an EMBL/GenBank/DDBJ whole genome shotgun (WGS) entry which is preliminary data.</text>
</comment>
<protein>
    <submittedName>
        <fullName evidence="2">Uncharacterized protein</fullName>
    </submittedName>
</protein>
<organism evidence="2 3">
    <name type="scientific">Actinidia rufa</name>
    <dbReference type="NCBI Taxonomy" id="165716"/>
    <lineage>
        <taxon>Eukaryota</taxon>
        <taxon>Viridiplantae</taxon>
        <taxon>Streptophyta</taxon>
        <taxon>Embryophyta</taxon>
        <taxon>Tracheophyta</taxon>
        <taxon>Spermatophyta</taxon>
        <taxon>Magnoliopsida</taxon>
        <taxon>eudicotyledons</taxon>
        <taxon>Gunneridae</taxon>
        <taxon>Pentapetalae</taxon>
        <taxon>asterids</taxon>
        <taxon>Ericales</taxon>
        <taxon>Actinidiaceae</taxon>
        <taxon>Actinidia</taxon>
    </lineage>
</organism>
<proteinExistence type="predicted"/>
<dbReference type="AlphaFoldDB" id="A0A7J0EXV2"/>